<evidence type="ECO:0000256" key="1">
    <source>
        <dbReference type="SAM" id="MobiDB-lite"/>
    </source>
</evidence>
<protein>
    <submittedName>
        <fullName evidence="2">Uncharacterized protein</fullName>
    </submittedName>
</protein>
<evidence type="ECO:0000313" key="3">
    <source>
        <dbReference type="Proteomes" id="UP001293254"/>
    </source>
</evidence>
<comment type="caution">
    <text evidence="2">The sequence shown here is derived from an EMBL/GenBank/DDBJ whole genome shotgun (WGS) entry which is preliminary data.</text>
</comment>
<accession>A0AAE1YNK9</accession>
<reference evidence="2" key="1">
    <citation type="submission" date="2020-06" db="EMBL/GenBank/DDBJ databases">
        <authorList>
            <person name="Li T."/>
            <person name="Hu X."/>
            <person name="Zhang T."/>
            <person name="Song X."/>
            <person name="Zhang H."/>
            <person name="Dai N."/>
            <person name="Sheng W."/>
            <person name="Hou X."/>
            <person name="Wei L."/>
        </authorList>
    </citation>
    <scope>NUCLEOTIDE SEQUENCE</scope>
    <source>
        <strain evidence="2">3651</strain>
        <tissue evidence="2">Leaf</tissue>
    </source>
</reference>
<proteinExistence type="predicted"/>
<name>A0AAE1YNK9_9LAMI</name>
<evidence type="ECO:0000313" key="2">
    <source>
        <dbReference type="EMBL" id="KAK4433284.1"/>
    </source>
</evidence>
<feature type="compositionally biased region" description="Basic and acidic residues" evidence="1">
    <location>
        <begin position="1"/>
        <end position="16"/>
    </location>
</feature>
<dbReference type="AlphaFoldDB" id="A0AAE1YNK9"/>
<sequence length="158" mass="16298">MPETEARRRLLDEHPPPHTGSLYSDYRRLPPKPHPAIQSVAQPSPAVSTLTCLGEIGPLMREGIGPKIEGRSGVELSLSGGSGLKSGCGLGLDCVVGLRAASGARLGGLCGLRSVFGLSLGCVFGLKWVIGLSLGKSNGLGSILELPELFCHGLDGST</sequence>
<reference evidence="2" key="2">
    <citation type="journal article" date="2024" name="Plant">
        <title>Genomic evolution and insights into agronomic trait innovations of Sesamum species.</title>
        <authorList>
            <person name="Miao H."/>
            <person name="Wang L."/>
            <person name="Qu L."/>
            <person name="Liu H."/>
            <person name="Sun Y."/>
            <person name="Le M."/>
            <person name="Wang Q."/>
            <person name="Wei S."/>
            <person name="Zheng Y."/>
            <person name="Lin W."/>
            <person name="Duan Y."/>
            <person name="Cao H."/>
            <person name="Xiong S."/>
            <person name="Wang X."/>
            <person name="Wei L."/>
            <person name="Li C."/>
            <person name="Ma Q."/>
            <person name="Ju M."/>
            <person name="Zhao R."/>
            <person name="Li G."/>
            <person name="Mu C."/>
            <person name="Tian Q."/>
            <person name="Mei H."/>
            <person name="Zhang T."/>
            <person name="Gao T."/>
            <person name="Zhang H."/>
        </authorList>
    </citation>
    <scope>NUCLEOTIDE SEQUENCE</scope>
    <source>
        <strain evidence="2">3651</strain>
    </source>
</reference>
<dbReference type="EMBL" id="JACGWO010000003">
    <property type="protein sequence ID" value="KAK4433284.1"/>
    <property type="molecule type" value="Genomic_DNA"/>
</dbReference>
<gene>
    <name evidence="2" type="ORF">Salat_1090700</name>
</gene>
<organism evidence="2 3">
    <name type="scientific">Sesamum alatum</name>
    <dbReference type="NCBI Taxonomy" id="300844"/>
    <lineage>
        <taxon>Eukaryota</taxon>
        <taxon>Viridiplantae</taxon>
        <taxon>Streptophyta</taxon>
        <taxon>Embryophyta</taxon>
        <taxon>Tracheophyta</taxon>
        <taxon>Spermatophyta</taxon>
        <taxon>Magnoliopsida</taxon>
        <taxon>eudicotyledons</taxon>
        <taxon>Gunneridae</taxon>
        <taxon>Pentapetalae</taxon>
        <taxon>asterids</taxon>
        <taxon>lamiids</taxon>
        <taxon>Lamiales</taxon>
        <taxon>Pedaliaceae</taxon>
        <taxon>Sesamum</taxon>
    </lineage>
</organism>
<feature type="region of interest" description="Disordered" evidence="1">
    <location>
        <begin position="1"/>
        <end position="24"/>
    </location>
</feature>
<dbReference type="Proteomes" id="UP001293254">
    <property type="component" value="Unassembled WGS sequence"/>
</dbReference>
<keyword evidence="3" id="KW-1185">Reference proteome</keyword>